<dbReference type="KEGG" id="vg:54981301"/>
<evidence type="ECO:0000256" key="1">
    <source>
        <dbReference type="SAM" id="Coils"/>
    </source>
</evidence>
<reference evidence="2 3" key="1">
    <citation type="submission" date="2017-07" db="EMBL/GenBank/DDBJ databases">
        <title>Complete genome sequence of the Marinomonas phage CB5A.</title>
        <authorList>
            <person name="Lucas-Elio P."/>
            <person name="Aroca-Crevillen A."/>
            <person name="Garcia-Guillen I.M."/>
            <person name="Silas S."/>
            <person name="Fire A.Z."/>
            <person name="Sanchez-Amat A."/>
        </authorList>
    </citation>
    <scope>NUCLEOTIDE SEQUENCE [LARGE SCALE GENOMIC DNA]</scope>
</reference>
<dbReference type="RefSeq" id="YP_009791132.1">
    <property type="nucleotide sequence ID" value="NC_047836.1"/>
</dbReference>
<dbReference type="EMBL" id="MF481197">
    <property type="protein sequence ID" value="ASP46249.1"/>
    <property type="molecule type" value="Genomic_DNA"/>
</dbReference>
<organism evidence="2 3">
    <name type="scientific">Marinomonas phage CB5A</name>
    <dbReference type="NCBI Taxonomy" id="2022859"/>
    <lineage>
        <taxon>Viruses</taxon>
        <taxon>Duplodnaviria</taxon>
        <taxon>Heunggongvirae</taxon>
        <taxon>Uroviricota</taxon>
        <taxon>Caudoviricetes</taxon>
        <taxon>Autographivirales</taxon>
        <taxon>Autosignataviridae</taxon>
        <taxon>Colwellvirinae</taxon>
        <taxon>Murciavirus</taxon>
        <taxon>Murciavirus CB5A</taxon>
    </lineage>
</organism>
<protein>
    <submittedName>
        <fullName evidence="2">Protein inside capsid D</fullName>
    </submittedName>
</protein>
<evidence type="ECO:0000313" key="2">
    <source>
        <dbReference type="EMBL" id="ASP46249.1"/>
    </source>
</evidence>
<feature type="coiled-coil region" evidence="1">
    <location>
        <begin position="629"/>
        <end position="660"/>
    </location>
</feature>
<sequence length="1097" mass="121235">MLAGKFKTAKAVATSMLSGASQNVAAEYLLKQGDTQRTDEDLMIAAAGGAIFSGSITAGAIGIKTGLNTRIVRANKIEAENKQALTEASVGLEYKKADSALATEVPNPVQRKSFMTEKEIIAKLQEEVGTRQDTISSKNIKKAKSEFNEYRKRQLAKIEKLKETPFKKPSSRNKQIKQLQVSIEEAQAARDNLIAENNAKLSTNSKLDQLQNGKIPDDLLDRYKEMKMESGEFDADQPTRDTVSLPVRKEQVEDPEEGVEVKDDVQSMGAMKVSSEFNDIATYDNLLPDTEVEEISNQVYDAATLGFNTPRVSRMASKAAGFRSTSTIVDTAPDNATRGLGIQTLKNGTRTIEGHQSIEEVADTLFHRNVPDYSVYEDAFDQYAKSKKVGILSKDRVRLKEEFDKEIVLAQARGEVESNRASSEDSPVIKAAKARSRIYERSLKLNKDGRTIGFESVEHSNSYHSVVFDSSKILTAKSGSGEDAIAHADRVINTIAKAYQNGKIKLSRENAVRLAETQVARSFAYKHGTFNKVMSDNEYKLLDKELEANGVDITVREELKQNLFNKEDLDNMSPRAMFSLSPDLTASTGGVRMVDLIDTSMNRVMKYASDAAAHRGLSLQGYRSRHQWMRAVEEARKQSMNELRKELDNSNKKVAENAARELAKVERGDYADLLIDSMSLIFKEPLQSGSDAVEDLSKILRKQTSITRLRSTGLMSIPEYAIAMARNGGLSVISQLPSARRFDLRTTSIQKDEFMKAFSDSISATGHQEYLFGAQFYNNSDFDDATKTRLGNILNKVQGKMMNVTMTVNAFRTFQHGGEETVARSIIKNLKDLSTSGKMTSNIKSSLVKVGGLSEDQVNQMITHFNNNPELDIFDSIRSMEPELNIAVSTAVRNTIGSSFMRMGVGETVPYANREMGKVLTSLLNFTIGSWEKMVVRGVKSDGLGLMASMFAGQVALAVMSQYAYVYSRAAGKEGEDRRKFIEKSLEDEGMFWGVTNRVGFLAAPMLPMQMLASARLLPEEITASPTKAGVNSMGIPPVDMGADYLKAIGSSGDLISSQFTDEYMGNKDREKAYNNIKRVLPWVDSPVYNAATGILD</sequence>
<accession>A0A222G387</accession>
<evidence type="ECO:0000313" key="3">
    <source>
        <dbReference type="Proteomes" id="UP000222540"/>
    </source>
</evidence>
<keyword evidence="1" id="KW-0175">Coiled coil</keyword>
<name>A0A222G387_9CAUD</name>
<dbReference type="Proteomes" id="UP000222540">
    <property type="component" value="Segment"/>
</dbReference>
<dbReference type="GeneID" id="54981301"/>
<proteinExistence type="predicted"/>